<evidence type="ECO:0000259" key="4">
    <source>
        <dbReference type="Pfam" id="PF00857"/>
    </source>
</evidence>
<evidence type="ECO:0000256" key="3">
    <source>
        <dbReference type="SAM" id="MobiDB-lite"/>
    </source>
</evidence>
<dbReference type="Proteomes" id="UP000019484">
    <property type="component" value="Unassembled WGS sequence"/>
</dbReference>
<proteinExistence type="inferred from homology"/>
<sequence>MTSWARPAFAFPSSSSSSSSFDPSSPLSVSPAETALLVIDYQNLSMARLGDAGPSVVKIASQMHDWALQRGMSVFHCLIDTAPGVRPPAWSKLAGKWKMFYQEKLAKEAWLGWEVEGLAPKDDGGETGKDTVMSNISGRAGGGPGSGPRIAPFDAGGVGVAMGNINKPGIFEHAEAQTQAQARDREITVLRQPGLSLILCGITTSGTVLSTARAATDRGFIVTVVEDACFDLVPGLHAMLVTHVLPTTAHVATSGEIRDAWKVL</sequence>
<reference evidence="5 6" key="1">
    <citation type="submission" date="2013-03" db="EMBL/GenBank/DDBJ databases">
        <title>The Genome Sequence of Capronia coronata CBS 617.96.</title>
        <authorList>
            <consortium name="The Broad Institute Genomics Platform"/>
            <person name="Cuomo C."/>
            <person name="de Hoog S."/>
            <person name="Gorbushina A."/>
            <person name="Walker B."/>
            <person name="Young S.K."/>
            <person name="Zeng Q."/>
            <person name="Gargeya S."/>
            <person name="Fitzgerald M."/>
            <person name="Haas B."/>
            <person name="Abouelleil A."/>
            <person name="Allen A.W."/>
            <person name="Alvarado L."/>
            <person name="Arachchi H.M."/>
            <person name="Berlin A.M."/>
            <person name="Chapman S.B."/>
            <person name="Gainer-Dewar J."/>
            <person name="Goldberg J."/>
            <person name="Griggs A."/>
            <person name="Gujja S."/>
            <person name="Hansen M."/>
            <person name="Howarth C."/>
            <person name="Imamovic A."/>
            <person name="Ireland A."/>
            <person name="Larimer J."/>
            <person name="McCowan C."/>
            <person name="Murphy C."/>
            <person name="Pearson M."/>
            <person name="Poon T.W."/>
            <person name="Priest M."/>
            <person name="Roberts A."/>
            <person name="Saif S."/>
            <person name="Shea T."/>
            <person name="Sisk P."/>
            <person name="Sykes S."/>
            <person name="Wortman J."/>
            <person name="Nusbaum C."/>
            <person name="Birren B."/>
        </authorList>
    </citation>
    <scope>NUCLEOTIDE SEQUENCE [LARGE SCALE GENOMIC DNA]</scope>
    <source>
        <strain evidence="5 6">CBS 617.96</strain>
    </source>
</reference>
<dbReference type="EMBL" id="AMWN01000005">
    <property type="protein sequence ID" value="EXJ85486.1"/>
    <property type="molecule type" value="Genomic_DNA"/>
</dbReference>
<evidence type="ECO:0000313" key="6">
    <source>
        <dbReference type="Proteomes" id="UP000019484"/>
    </source>
</evidence>
<dbReference type="GeneID" id="19160723"/>
<dbReference type="RefSeq" id="XP_007724924.1">
    <property type="nucleotide sequence ID" value="XM_007726734.1"/>
</dbReference>
<gene>
    <name evidence="5" type="ORF">A1O1_05850</name>
</gene>
<organism evidence="5 6">
    <name type="scientific">Capronia coronata CBS 617.96</name>
    <dbReference type="NCBI Taxonomy" id="1182541"/>
    <lineage>
        <taxon>Eukaryota</taxon>
        <taxon>Fungi</taxon>
        <taxon>Dikarya</taxon>
        <taxon>Ascomycota</taxon>
        <taxon>Pezizomycotina</taxon>
        <taxon>Eurotiomycetes</taxon>
        <taxon>Chaetothyriomycetidae</taxon>
        <taxon>Chaetothyriales</taxon>
        <taxon>Herpotrichiellaceae</taxon>
        <taxon>Capronia</taxon>
    </lineage>
</organism>
<dbReference type="InterPro" id="IPR050272">
    <property type="entry name" value="Isochorismatase-like_hydrls"/>
</dbReference>
<feature type="domain" description="Isochorismatase-like" evidence="4">
    <location>
        <begin position="196"/>
        <end position="254"/>
    </location>
</feature>
<dbReference type="OrthoDB" id="1739143at2759"/>
<keyword evidence="6" id="KW-1185">Reference proteome</keyword>
<dbReference type="GO" id="GO:0016787">
    <property type="term" value="F:hydrolase activity"/>
    <property type="evidence" value="ECO:0007669"/>
    <property type="project" value="UniProtKB-KW"/>
</dbReference>
<dbReference type="SUPFAM" id="SSF52499">
    <property type="entry name" value="Isochorismatase-like hydrolases"/>
    <property type="match status" value="2"/>
</dbReference>
<dbReference type="Gene3D" id="3.40.50.850">
    <property type="entry name" value="Isochorismatase-like"/>
    <property type="match status" value="2"/>
</dbReference>
<accession>W9Y8C9</accession>
<evidence type="ECO:0000313" key="5">
    <source>
        <dbReference type="EMBL" id="EXJ85486.1"/>
    </source>
</evidence>
<dbReference type="InterPro" id="IPR036380">
    <property type="entry name" value="Isochorismatase-like_sf"/>
</dbReference>
<keyword evidence="2" id="KW-0378">Hydrolase</keyword>
<protein>
    <recommendedName>
        <fullName evidence="4">Isochorismatase-like domain-containing protein</fullName>
    </recommendedName>
</protein>
<dbReference type="eggNOG" id="ENOG502S2QC">
    <property type="taxonomic scope" value="Eukaryota"/>
</dbReference>
<dbReference type="PANTHER" id="PTHR43540">
    <property type="entry name" value="PEROXYUREIDOACRYLATE/UREIDOACRYLATE AMIDOHYDROLASE-RELATED"/>
    <property type="match status" value="1"/>
</dbReference>
<comment type="caution">
    <text evidence="5">The sequence shown here is derived from an EMBL/GenBank/DDBJ whole genome shotgun (WGS) entry which is preliminary data.</text>
</comment>
<dbReference type="HOGENOM" id="CLU_068979_4_0_1"/>
<evidence type="ECO:0000256" key="2">
    <source>
        <dbReference type="ARBA" id="ARBA00022801"/>
    </source>
</evidence>
<dbReference type="InterPro" id="IPR000868">
    <property type="entry name" value="Isochorismatase-like_dom"/>
</dbReference>
<evidence type="ECO:0000256" key="1">
    <source>
        <dbReference type="ARBA" id="ARBA00006336"/>
    </source>
</evidence>
<dbReference type="AlphaFoldDB" id="W9Y8C9"/>
<comment type="similarity">
    <text evidence="1">Belongs to the isochorismatase family.</text>
</comment>
<feature type="region of interest" description="Disordered" evidence="3">
    <location>
        <begin position="1"/>
        <end position="24"/>
    </location>
</feature>
<name>W9Y8C9_9EURO</name>
<dbReference type="Pfam" id="PF00857">
    <property type="entry name" value="Isochorismatase"/>
    <property type="match status" value="1"/>
</dbReference>